<proteinExistence type="predicted"/>
<dbReference type="AlphaFoldDB" id="A0AAV4NT43"/>
<name>A0AAV4NT43_CAEEX</name>
<sequence length="85" mass="9278">MLAEQLIVNLSTTDSPNFLAEKLSPSSSYLLVSYASNPKGRSMSVALTGHTQLSKEQRTKIGETIVTTDTFNEALVTRGWFTKPA</sequence>
<evidence type="ECO:0000313" key="1">
    <source>
        <dbReference type="EMBL" id="GIX86913.1"/>
    </source>
</evidence>
<organism evidence="1 2">
    <name type="scientific">Caerostris extrusa</name>
    <name type="common">Bark spider</name>
    <name type="synonym">Caerostris bankana</name>
    <dbReference type="NCBI Taxonomy" id="172846"/>
    <lineage>
        <taxon>Eukaryota</taxon>
        <taxon>Metazoa</taxon>
        <taxon>Ecdysozoa</taxon>
        <taxon>Arthropoda</taxon>
        <taxon>Chelicerata</taxon>
        <taxon>Arachnida</taxon>
        <taxon>Araneae</taxon>
        <taxon>Araneomorphae</taxon>
        <taxon>Entelegynae</taxon>
        <taxon>Araneoidea</taxon>
        <taxon>Araneidae</taxon>
        <taxon>Caerostris</taxon>
    </lineage>
</organism>
<accession>A0AAV4NT43</accession>
<reference evidence="1 2" key="1">
    <citation type="submission" date="2021-06" db="EMBL/GenBank/DDBJ databases">
        <title>Caerostris extrusa draft genome.</title>
        <authorList>
            <person name="Kono N."/>
            <person name="Arakawa K."/>
        </authorList>
    </citation>
    <scope>NUCLEOTIDE SEQUENCE [LARGE SCALE GENOMIC DNA]</scope>
</reference>
<dbReference type="EMBL" id="BPLR01021182">
    <property type="protein sequence ID" value="GIX86913.1"/>
    <property type="molecule type" value="Genomic_DNA"/>
</dbReference>
<evidence type="ECO:0000313" key="2">
    <source>
        <dbReference type="Proteomes" id="UP001054945"/>
    </source>
</evidence>
<gene>
    <name evidence="1" type="primary">AVEN_92909_1</name>
    <name evidence="1" type="ORF">CEXT_790651</name>
</gene>
<protein>
    <submittedName>
        <fullName evidence="1">Uncharacterized protein</fullName>
    </submittedName>
</protein>
<keyword evidence="2" id="KW-1185">Reference proteome</keyword>
<comment type="caution">
    <text evidence="1">The sequence shown here is derived from an EMBL/GenBank/DDBJ whole genome shotgun (WGS) entry which is preliminary data.</text>
</comment>
<dbReference type="Proteomes" id="UP001054945">
    <property type="component" value="Unassembled WGS sequence"/>
</dbReference>